<keyword evidence="3" id="KW-1185">Reference proteome</keyword>
<evidence type="ECO:0000313" key="2">
    <source>
        <dbReference type="EMBL" id="SFI98193.1"/>
    </source>
</evidence>
<dbReference type="STRING" id="420953.SAMN05192543_10534"/>
<gene>
    <name evidence="2" type="ORF">SAMN05192543_10534</name>
</gene>
<feature type="transmembrane region" description="Helical" evidence="1">
    <location>
        <begin position="165"/>
        <end position="194"/>
    </location>
</feature>
<dbReference type="RefSeq" id="WP_091013014.1">
    <property type="nucleotide sequence ID" value="NZ_CP041745.1"/>
</dbReference>
<sequence length="202" mass="21856">MTYQRINYVYSRAWNTVFISLLAYAFISTATFPDYFNGLSAKLAWLCVGMDLGRSHPWVTFVGLPWQATLDLLGAASGAFLLLSLIWIWLIAMTLRESAGPDGVFGRSVYLRQARYRQAPAFGSSNGGAGGRLLACSILLGAGGFSFVRSFTWGTPVTVTNSLDLVFQIAAAGLSVLMVAAGLYGLILILKYFFTNGAHDGK</sequence>
<proteinExistence type="predicted"/>
<feature type="transmembrane region" description="Helical" evidence="1">
    <location>
        <begin position="133"/>
        <end position="153"/>
    </location>
</feature>
<evidence type="ECO:0000256" key="1">
    <source>
        <dbReference type="SAM" id="Phobius"/>
    </source>
</evidence>
<keyword evidence="1" id="KW-0472">Membrane</keyword>
<dbReference type="AlphaFoldDB" id="A0A1I3MMJ1"/>
<keyword evidence="1" id="KW-0812">Transmembrane</keyword>
<feature type="transmembrane region" description="Helical" evidence="1">
    <location>
        <begin position="72"/>
        <end position="92"/>
    </location>
</feature>
<organism evidence="2 3">
    <name type="scientific">Paraburkholderia megapolitana</name>
    <dbReference type="NCBI Taxonomy" id="420953"/>
    <lineage>
        <taxon>Bacteria</taxon>
        <taxon>Pseudomonadati</taxon>
        <taxon>Pseudomonadota</taxon>
        <taxon>Betaproteobacteria</taxon>
        <taxon>Burkholderiales</taxon>
        <taxon>Burkholderiaceae</taxon>
        <taxon>Paraburkholderia</taxon>
    </lineage>
</organism>
<keyword evidence="1" id="KW-1133">Transmembrane helix</keyword>
<accession>A0A1I3MMJ1</accession>
<evidence type="ECO:0000313" key="3">
    <source>
        <dbReference type="Proteomes" id="UP000199548"/>
    </source>
</evidence>
<name>A0A1I3MMJ1_9BURK</name>
<feature type="transmembrane region" description="Helical" evidence="1">
    <location>
        <begin position="12"/>
        <end position="32"/>
    </location>
</feature>
<protein>
    <submittedName>
        <fullName evidence="2">Uncharacterized protein</fullName>
    </submittedName>
</protein>
<dbReference type="Proteomes" id="UP000199548">
    <property type="component" value="Unassembled WGS sequence"/>
</dbReference>
<dbReference type="EMBL" id="FOQU01000005">
    <property type="protein sequence ID" value="SFI98193.1"/>
    <property type="molecule type" value="Genomic_DNA"/>
</dbReference>
<reference evidence="2 3" key="1">
    <citation type="submission" date="2016-10" db="EMBL/GenBank/DDBJ databases">
        <authorList>
            <person name="de Groot N.N."/>
        </authorList>
    </citation>
    <scope>NUCLEOTIDE SEQUENCE [LARGE SCALE GENOMIC DNA]</scope>
    <source>
        <strain evidence="2 3">LMG 23650</strain>
    </source>
</reference>